<dbReference type="Pfam" id="PF05709">
    <property type="entry name" value="Sipho_tail"/>
    <property type="match status" value="1"/>
</dbReference>
<dbReference type="Proteomes" id="UP000185427">
    <property type="component" value="Chromosome"/>
</dbReference>
<evidence type="ECO:0000313" key="2">
    <source>
        <dbReference type="EMBL" id="APU45392.1"/>
    </source>
</evidence>
<dbReference type="AlphaFoldDB" id="A0A1L7GTS3"/>
<gene>
    <name evidence="2" type="ORF">BUW47_02565</name>
</gene>
<dbReference type="EMBL" id="CP019030">
    <property type="protein sequence ID" value="APU45392.1"/>
    <property type="molecule type" value="Genomic_DNA"/>
</dbReference>
<dbReference type="RefSeq" id="WP_075667183.1">
    <property type="nucleotide sequence ID" value="NZ_CP019030.1"/>
</dbReference>
<organism evidence="2 3">
    <name type="scientific">Limosilactobacillus fermentum</name>
    <name type="common">Lactobacillus fermentum</name>
    <dbReference type="NCBI Taxonomy" id="1613"/>
    <lineage>
        <taxon>Bacteria</taxon>
        <taxon>Bacillati</taxon>
        <taxon>Bacillota</taxon>
        <taxon>Bacilli</taxon>
        <taxon>Lactobacillales</taxon>
        <taxon>Lactobacillaceae</taxon>
        <taxon>Limosilactobacillus</taxon>
    </lineage>
</organism>
<sequence length="268" mass="30733">MSTIIIQRLDGTKYDLDSLGFRVKQFNIPLNNYSYSYQQIGKYGSTRIDSYQQYLVIPLILTITAEDINDYNLQLFELRRIMRSDEDFYVINSVMPYMRWRCRAEAVTPTQNGNFWQSADVTINLDCTDGYAESVGTTLNWNVENWGFGQNVPDKDISYEFSTNDFIFNNLGMVPLMADERPAKIIFNGDAPNGFTISNNTTGQSFKLNRGVSRADTVIINGIMPLVNNQQAYKDSDHGYLDFAIGENQIHIDGASNFDVKFDTRFYY</sequence>
<proteinExistence type="predicted"/>
<feature type="domain" description="Siphovirus-type tail component RIFT-related" evidence="1">
    <location>
        <begin position="10"/>
        <end position="127"/>
    </location>
</feature>
<evidence type="ECO:0000259" key="1">
    <source>
        <dbReference type="Pfam" id="PF05709"/>
    </source>
</evidence>
<dbReference type="OrthoDB" id="2194642at2"/>
<dbReference type="InterPro" id="IPR008841">
    <property type="entry name" value="Siphovirus-type_tail_N"/>
</dbReference>
<evidence type="ECO:0000313" key="3">
    <source>
        <dbReference type="Proteomes" id="UP000185427"/>
    </source>
</evidence>
<protein>
    <recommendedName>
        <fullName evidence="1">Siphovirus-type tail component RIFT-related domain-containing protein</fullName>
    </recommendedName>
</protein>
<accession>A0A1L7GTS3</accession>
<name>A0A1L7GTS3_LIMFE</name>
<reference evidence="2 3" key="1">
    <citation type="submission" date="2016-12" db="EMBL/GenBank/DDBJ databases">
        <title>Complete Genome Sequence of Lactobacillus fermentum Strain SNUV175, a Probiotic for Treatment of Bacterial Vaginosis.</title>
        <authorList>
            <person name="Lee S."/>
            <person name="You H.J."/>
            <person name="Kwon B."/>
            <person name="Ko G."/>
        </authorList>
    </citation>
    <scope>NUCLEOTIDE SEQUENCE [LARGE SCALE GENOMIC DNA]</scope>
    <source>
        <strain evidence="2 3">SNUV175</strain>
    </source>
</reference>